<evidence type="ECO:0000313" key="3">
    <source>
        <dbReference type="EMBL" id="WZW00242.1"/>
    </source>
</evidence>
<dbReference type="PROSITE" id="PS00409">
    <property type="entry name" value="PROKAR_NTER_METHYL"/>
    <property type="match status" value="1"/>
</dbReference>
<keyword evidence="2" id="KW-0812">Transmembrane</keyword>
<evidence type="ECO:0000313" key="4">
    <source>
        <dbReference type="Proteomes" id="UP001466893"/>
    </source>
</evidence>
<dbReference type="Pfam" id="PF07963">
    <property type="entry name" value="N_methyl"/>
    <property type="match status" value="1"/>
</dbReference>
<name>A0ABZ3BA90_9ENTR</name>
<accession>A0ABZ3BA90</accession>
<gene>
    <name evidence="3" type="ORF">AAEY27_10305</name>
</gene>
<dbReference type="Proteomes" id="UP001466893">
    <property type="component" value="Chromosome"/>
</dbReference>
<evidence type="ECO:0000256" key="2">
    <source>
        <dbReference type="SAM" id="Phobius"/>
    </source>
</evidence>
<dbReference type="SUPFAM" id="SSF54523">
    <property type="entry name" value="Pili subunits"/>
    <property type="match status" value="1"/>
</dbReference>
<proteinExistence type="predicted"/>
<dbReference type="InterPro" id="IPR012902">
    <property type="entry name" value="N_methyl_site"/>
</dbReference>
<protein>
    <submittedName>
        <fullName evidence="3">Prepilin-type N-terminal cleavage/methylation domain-containing protein</fullName>
    </submittedName>
</protein>
<keyword evidence="4" id="KW-1185">Reference proteome</keyword>
<keyword evidence="2" id="KW-0472">Membrane</keyword>
<dbReference type="InterPro" id="IPR045584">
    <property type="entry name" value="Pilin-like"/>
</dbReference>
<dbReference type="EMBL" id="CP151800">
    <property type="protein sequence ID" value="WZW00242.1"/>
    <property type="molecule type" value="Genomic_DNA"/>
</dbReference>
<sequence>MKQAIHSAGFSLIEVMVVLVIIGIASAAISLSVMPNPADTLRLDARELALRLNAAQQAVRVDGRVIVWQTVGNGYRFSRGVWVNRPDSVVPQVSTREALDTFSHDEVLHPASWRAAAVTVVPGKPLLLTAEWVGEPLRLELRSATATVTLERDASGAFRVL</sequence>
<dbReference type="NCBIfam" id="TIGR02532">
    <property type="entry name" value="IV_pilin_GFxxxE"/>
    <property type="match status" value="1"/>
</dbReference>
<comment type="subcellular location">
    <subcellularLocation>
        <location evidence="1">Membrane</location>
        <topology evidence="1">Single-pass membrane protein</topology>
    </subcellularLocation>
</comment>
<dbReference type="RefSeq" id="WP_342325159.1">
    <property type="nucleotide sequence ID" value="NZ_CP151800.1"/>
</dbReference>
<evidence type="ECO:0000256" key="1">
    <source>
        <dbReference type="ARBA" id="ARBA00004167"/>
    </source>
</evidence>
<keyword evidence="2" id="KW-1133">Transmembrane helix</keyword>
<reference evidence="3 4" key="1">
    <citation type="submission" date="2024-04" db="EMBL/GenBank/DDBJ databases">
        <title>Kosakonia calanthae sp. nov., a halophilic bacterium isolated from leaves of Calanthe tiplacata.</title>
        <authorList>
            <person name="Wu P."/>
        </authorList>
    </citation>
    <scope>NUCLEOTIDE SEQUENCE [LARGE SCALE GENOMIC DNA]</scope>
    <source>
        <strain evidence="3 4">BYX6</strain>
    </source>
</reference>
<organism evidence="3 4">
    <name type="scientific">Kosakonia calanthes</name>
    <dbReference type="NCBI Taxonomy" id="3139408"/>
    <lineage>
        <taxon>Bacteria</taxon>
        <taxon>Pseudomonadati</taxon>
        <taxon>Pseudomonadota</taxon>
        <taxon>Gammaproteobacteria</taxon>
        <taxon>Enterobacterales</taxon>
        <taxon>Enterobacteriaceae</taxon>
        <taxon>Kosakonia</taxon>
    </lineage>
</organism>
<feature type="transmembrane region" description="Helical" evidence="2">
    <location>
        <begin position="12"/>
        <end position="34"/>
    </location>
</feature>